<dbReference type="PANTHER" id="PTHR19321:SF0">
    <property type="entry name" value="65-KDA MICROTUBULE-ASSOCIATED PROTEIN 6"/>
    <property type="match status" value="1"/>
</dbReference>
<dbReference type="Gene3D" id="1.20.58.1520">
    <property type="match status" value="1"/>
</dbReference>
<organism evidence="10 11">
    <name type="scientific">Capsicum baccatum</name>
    <name type="common">Peruvian pepper</name>
    <dbReference type="NCBI Taxonomy" id="33114"/>
    <lineage>
        <taxon>Eukaryota</taxon>
        <taxon>Viridiplantae</taxon>
        <taxon>Streptophyta</taxon>
        <taxon>Embryophyta</taxon>
        <taxon>Tracheophyta</taxon>
        <taxon>Spermatophyta</taxon>
        <taxon>Magnoliopsida</taxon>
        <taxon>eudicotyledons</taxon>
        <taxon>Gunneridae</taxon>
        <taxon>Pentapetalae</taxon>
        <taxon>asterids</taxon>
        <taxon>lamiids</taxon>
        <taxon>Solanales</taxon>
        <taxon>Solanaceae</taxon>
        <taxon>Solanoideae</taxon>
        <taxon>Capsiceae</taxon>
        <taxon>Capsicum</taxon>
    </lineage>
</organism>
<dbReference type="Proteomes" id="UP000224567">
    <property type="component" value="Unassembled WGS sequence"/>
</dbReference>
<accession>A0A2G2W4Q4</accession>
<keyword evidence="6" id="KW-0493">Microtubule</keyword>
<dbReference type="GO" id="GO:0005634">
    <property type="term" value="C:nucleus"/>
    <property type="evidence" value="ECO:0007669"/>
    <property type="project" value="UniProtKB-SubCell"/>
</dbReference>
<evidence type="ECO:0000256" key="4">
    <source>
        <dbReference type="ARBA" id="ARBA00022490"/>
    </source>
</evidence>
<evidence type="ECO:0000256" key="8">
    <source>
        <dbReference type="ARBA" id="ARBA00023242"/>
    </source>
</evidence>
<dbReference type="GO" id="GO:0000226">
    <property type="term" value="P:microtubule cytoskeleton organization"/>
    <property type="evidence" value="ECO:0007669"/>
    <property type="project" value="InterPro"/>
</dbReference>
<evidence type="ECO:0000256" key="7">
    <source>
        <dbReference type="ARBA" id="ARBA00023212"/>
    </source>
</evidence>
<reference evidence="10 11" key="1">
    <citation type="journal article" date="2017" name="Genome Biol.">
        <title>New reference genome sequences of hot pepper reveal the massive evolution of plant disease-resistance genes by retroduplication.</title>
        <authorList>
            <person name="Kim S."/>
            <person name="Park J."/>
            <person name="Yeom S.I."/>
            <person name="Kim Y.M."/>
            <person name="Seo E."/>
            <person name="Kim K.T."/>
            <person name="Kim M.S."/>
            <person name="Lee J.M."/>
            <person name="Cheong K."/>
            <person name="Shin H.S."/>
            <person name="Kim S.B."/>
            <person name="Han K."/>
            <person name="Lee J."/>
            <person name="Park M."/>
            <person name="Lee H.A."/>
            <person name="Lee H.Y."/>
            <person name="Lee Y."/>
            <person name="Oh S."/>
            <person name="Lee J.H."/>
            <person name="Choi E."/>
            <person name="Choi E."/>
            <person name="Lee S.E."/>
            <person name="Jeon J."/>
            <person name="Kim H."/>
            <person name="Choi G."/>
            <person name="Song H."/>
            <person name="Lee J."/>
            <person name="Lee S.C."/>
            <person name="Kwon J.K."/>
            <person name="Lee H.Y."/>
            <person name="Koo N."/>
            <person name="Hong Y."/>
            <person name="Kim R.W."/>
            <person name="Kang W.H."/>
            <person name="Huh J.H."/>
            <person name="Kang B.C."/>
            <person name="Yang T.J."/>
            <person name="Lee Y.H."/>
            <person name="Bennetzen J.L."/>
            <person name="Choi D."/>
        </authorList>
    </citation>
    <scope>NUCLEOTIDE SEQUENCE [LARGE SCALE GENOMIC DNA]</scope>
    <source>
        <strain evidence="11">cv. PBC81</strain>
    </source>
</reference>
<comment type="similarity">
    <text evidence="3">Belongs to the MAP65/ASE1 family.</text>
</comment>
<evidence type="ECO:0000256" key="3">
    <source>
        <dbReference type="ARBA" id="ARBA00006187"/>
    </source>
</evidence>
<comment type="subcellular location">
    <subcellularLocation>
        <location evidence="2">Cytoplasm</location>
        <location evidence="2">Cytoskeleton</location>
    </subcellularLocation>
    <subcellularLocation>
        <location evidence="1">Nucleus</location>
    </subcellularLocation>
</comment>
<dbReference type="InterPro" id="IPR007145">
    <property type="entry name" value="MAP65_Ase1_PRC1"/>
</dbReference>
<evidence type="ECO:0000256" key="6">
    <source>
        <dbReference type="ARBA" id="ARBA00022701"/>
    </source>
</evidence>
<feature type="compositionally biased region" description="Polar residues" evidence="9">
    <location>
        <begin position="513"/>
        <end position="534"/>
    </location>
</feature>
<comment type="caution">
    <text evidence="10">The sequence shown here is derived from an EMBL/GenBank/DDBJ whole genome shotgun (WGS) entry which is preliminary data.</text>
</comment>
<keyword evidence="4" id="KW-0963">Cytoplasm</keyword>
<feature type="region of interest" description="Disordered" evidence="9">
    <location>
        <begin position="507"/>
        <end position="555"/>
    </location>
</feature>
<dbReference type="STRING" id="33114.A0A2G2W4Q4"/>
<keyword evidence="8" id="KW-0539">Nucleus</keyword>
<dbReference type="GO" id="GO:0008017">
    <property type="term" value="F:microtubule binding"/>
    <property type="evidence" value="ECO:0007669"/>
    <property type="project" value="InterPro"/>
</dbReference>
<protein>
    <submittedName>
        <fullName evidence="10">65-kDa microtubule-associated protein 6</fullName>
    </submittedName>
</protein>
<evidence type="ECO:0000256" key="1">
    <source>
        <dbReference type="ARBA" id="ARBA00004123"/>
    </source>
</evidence>
<evidence type="ECO:0000313" key="11">
    <source>
        <dbReference type="Proteomes" id="UP000224567"/>
    </source>
</evidence>
<dbReference type="EMBL" id="MLFT02000008">
    <property type="protein sequence ID" value="PHT40210.1"/>
    <property type="molecule type" value="Genomic_DNA"/>
</dbReference>
<proteinExistence type="inferred from homology"/>
<keyword evidence="11" id="KW-1185">Reference proteome</keyword>
<dbReference type="GO" id="GO:0005737">
    <property type="term" value="C:cytoplasm"/>
    <property type="evidence" value="ECO:0007669"/>
    <property type="project" value="TreeGrafter"/>
</dbReference>
<evidence type="ECO:0000256" key="2">
    <source>
        <dbReference type="ARBA" id="ARBA00004245"/>
    </source>
</evidence>
<dbReference type="Pfam" id="PF03999">
    <property type="entry name" value="MAP65_ASE1"/>
    <property type="match status" value="1"/>
</dbReference>
<keyword evidence="5" id="KW-0597">Phosphoprotein</keyword>
<evidence type="ECO:0000256" key="5">
    <source>
        <dbReference type="ARBA" id="ARBA00022553"/>
    </source>
</evidence>
<dbReference type="OrthoDB" id="642895at2759"/>
<dbReference type="GO" id="GO:0005874">
    <property type="term" value="C:microtubule"/>
    <property type="evidence" value="ECO:0007669"/>
    <property type="project" value="UniProtKB-KW"/>
</dbReference>
<sequence length="602" mass="67997">MLAFGSPSSNALSTNSTCHSLLRELQKIWTDIGESEADKDRMLLELERECMEVYRRKVEEAANAKSRLHQSVAAKEAELATLMAALGEHNINSPTQSEKMSVSLKEQLGLIMPLVDDLKAKKDERVEQFADIKSQIEKITSEISGSCSIANSLSTLNLEEHDLSTRKLSECQSHLHALQKEKSVRIQRVLDSVNEVHTLCGVLGLDFGETVSNVHPSLHEINPGQYTNISDITLEGLDQAILKLKTERKVRYQKLKDVTGSLFELWSLMDTTREERRKLSRIISVLDISESKVVEPGALTLEVIQQLSAEVERLTKLKASRMKELVMKRRAELEDLCYKTHIQPDSSTAADKSSAMIDSGLVDPCELLANIEAQINKVKDEALSRKEIMDKIERWLSSCDEENWLEDYNLDHTRYSGGRGAHINLKRAERARITVTKIPGMVDSLIHRTLAWEDENQKLFLYDGVRLVSILEDYKVSRLQKEEEKKRARDQKKLQEMLLAEKESIYGSRPSPRRTNSFRKTNGYHTNGNGSVTPSPRRRNSVGCATPELQTPRSYSGRQNTYFKEMRRLSTVPLNFVAVAKEDTISFSSIGGSEPESPPQLG</sequence>
<evidence type="ECO:0000313" key="10">
    <source>
        <dbReference type="EMBL" id="PHT40210.1"/>
    </source>
</evidence>
<name>A0A2G2W4Q4_CAPBA</name>
<dbReference type="AlphaFoldDB" id="A0A2G2W4Q4"/>
<keyword evidence="7" id="KW-0206">Cytoskeleton</keyword>
<reference evidence="11" key="2">
    <citation type="journal article" date="2017" name="J. Anim. Genet.">
        <title>Multiple reference genome sequences of hot pepper reveal the massive evolution of plant disease resistance genes by retroduplication.</title>
        <authorList>
            <person name="Kim S."/>
            <person name="Park J."/>
            <person name="Yeom S.-I."/>
            <person name="Kim Y.-M."/>
            <person name="Seo E."/>
            <person name="Kim K.-T."/>
            <person name="Kim M.-S."/>
            <person name="Lee J.M."/>
            <person name="Cheong K."/>
            <person name="Shin H.-S."/>
            <person name="Kim S.-B."/>
            <person name="Han K."/>
            <person name="Lee J."/>
            <person name="Park M."/>
            <person name="Lee H.-A."/>
            <person name="Lee H.-Y."/>
            <person name="Lee Y."/>
            <person name="Oh S."/>
            <person name="Lee J.H."/>
            <person name="Choi E."/>
            <person name="Choi E."/>
            <person name="Lee S.E."/>
            <person name="Jeon J."/>
            <person name="Kim H."/>
            <person name="Choi G."/>
            <person name="Song H."/>
            <person name="Lee J."/>
            <person name="Lee S.-C."/>
            <person name="Kwon J.-K."/>
            <person name="Lee H.-Y."/>
            <person name="Koo N."/>
            <person name="Hong Y."/>
            <person name="Kim R.W."/>
            <person name="Kang W.-H."/>
            <person name="Huh J.H."/>
            <person name="Kang B.-C."/>
            <person name="Yang T.-J."/>
            <person name="Lee Y.-H."/>
            <person name="Bennetzen J.L."/>
            <person name="Choi D."/>
        </authorList>
    </citation>
    <scope>NUCLEOTIDE SEQUENCE [LARGE SCALE GENOMIC DNA]</scope>
    <source>
        <strain evidence="11">cv. PBC81</strain>
    </source>
</reference>
<dbReference type="FunFam" id="1.20.58.1520:FF:000002">
    <property type="entry name" value="65-kDa microtubule-associated protein 6"/>
    <property type="match status" value="1"/>
</dbReference>
<evidence type="ECO:0000256" key="9">
    <source>
        <dbReference type="SAM" id="MobiDB-lite"/>
    </source>
</evidence>
<dbReference type="PANTHER" id="PTHR19321">
    <property type="entry name" value="PROTEIN REGULATOR OF CYTOKINESIS 1 PRC1-RELATED"/>
    <property type="match status" value="1"/>
</dbReference>
<dbReference type="GO" id="GO:0005819">
    <property type="term" value="C:spindle"/>
    <property type="evidence" value="ECO:0007669"/>
    <property type="project" value="TreeGrafter"/>
</dbReference>
<gene>
    <name evidence="10" type="ORF">CQW23_19064</name>
</gene>